<dbReference type="Gene3D" id="3.90.550.10">
    <property type="entry name" value="Spore Coat Polysaccharide Biosynthesis Protein SpsA, Chain A"/>
    <property type="match status" value="1"/>
</dbReference>
<evidence type="ECO:0000256" key="5">
    <source>
        <dbReference type="ARBA" id="ARBA00022734"/>
    </source>
</evidence>
<accession>A0A2T7NEI8</accession>
<dbReference type="OrthoDB" id="6119243at2759"/>
<comment type="subcellular location">
    <subcellularLocation>
        <location evidence="1 11">Golgi apparatus membrane</location>
        <topology evidence="1 11">Single-pass type II membrane protein</topology>
    </subcellularLocation>
</comment>
<reference evidence="13 14" key="1">
    <citation type="submission" date="2018-04" db="EMBL/GenBank/DDBJ databases">
        <title>The genome of golden apple snail Pomacea canaliculata provides insight into stress tolerance and invasive adaptation.</title>
        <authorList>
            <person name="Liu C."/>
            <person name="Liu B."/>
            <person name="Ren Y."/>
            <person name="Zhang Y."/>
            <person name="Wang H."/>
            <person name="Li S."/>
            <person name="Jiang F."/>
            <person name="Yin L."/>
            <person name="Zhang G."/>
            <person name="Qian W."/>
            <person name="Fan W."/>
        </authorList>
    </citation>
    <scope>NUCLEOTIDE SEQUENCE [LARGE SCALE GENOMIC DNA]</scope>
    <source>
        <strain evidence="13">SZHN2017</strain>
        <tissue evidence="13">Muscle</tissue>
    </source>
</reference>
<dbReference type="UniPathway" id="UPA00378"/>
<keyword evidence="5 11" id="KW-0430">Lectin</keyword>
<gene>
    <name evidence="13" type="ORF">C0Q70_20031</name>
</gene>
<keyword evidence="9 11" id="KW-0472">Membrane</keyword>
<keyword evidence="8 11" id="KW-0333">Golgi apparatus</keyword>
<dbReference type="InterPro" id="IPR000772">
    <property type="entry name" value="Ricin_B_lectin"/>
</dbReference>
<comment type="cofactor">
    <cofactor evidence="11">
        <name>Mn(2+)</name>
        <dbReference type="ChEBI" id="CHEBI:29035"/>
    </cofactor>
</comment>
<dbReference type="Pfam" id="PF00652">
    <property type="entry name" value="Ricin_B_lectin"/>
    <property type="match status" value="1"/>
</dbReference>
<dbReference type="InterPro" id="IPR045885">
    <property type="entry name" value="GalNAc-T"/>
</dbReference>
<keyword evidence="10 11" id="KW-1015">Disulfide bond</keyword>
<evidence type="ECO:0000256" key="10">
    <source>
        <dbReference type="ARBA" id="ARBA00023157"/>
    </source>
</evidence>
<dbReference type="SUPFAM" id="SSF50370">
    <property type="entry name" value="Ricin B-like lectins"/>
    <property type="match status" value="1"/>
</dbReference>
<dbReference type="SMART" id="SM00458">
    <property type="entry name" value="RICIN"/>
    <property type="match status" value="1"/>
</dbReference>
<sequence>MKLRQRYVIAGGVAVSVLITLTIVLTISSSDRLYNTVWEVQGAIRNQFQMRPKPQPNIFVGQLTVEEFRQNPLFLTGNPLIDDYGKNDPLGPGENGVPVVLPEITKHNASLALEKYHVNVLASDAIALNRKVPDSRFPGCMGLAYPHDLPTVSIIIPFYDEWPSVLLRTLYSIVNRTPRHLLWEIILVNDGSTLESLKGDLDTYIATKFPIGLIKIIHLEERIGLIRARMKGVRMATGEVLVIFDSHMEVNVQWLEPLLVQVRQNPKSIALGILDYIHAETFHYDWHKGYITRYGFDWRLVFFETFFTPDLYGPKDDLPKRGVVMVGAAFAVDRKFFLELGGYDEGMDVWGGENLELSWRVWLCGGSLKHIPCSKLGHIARAQPYSFPEGRRQIEVHNYKRAVEVWMEANHKSFIYDFFPEMKTADPGDLEERKEIKKKLRCKSFSWFIDNIWPELTVFDKDARAWGAVRNTATGLCLDNHSYLFTYEEALYADPCHGKLNTQGFTLTNQGLLRSSLQCVVIKQNYPGAPARLESCVTGPADKWSYPKVNEHLRHERTGLCLDLCDGLPCVKTCTTVVTQMWTFETPVLTV</sequence>
<dbReference type="Gene3D" id="2.80.10.50">
    <property type="match status" value="1"/>
</dbReference>
<dbReference type="InterPro" id="IPR001173">
    <property type="entry name" value="Glyco_trans_2-like"/>
</dbReference>
<dbReference type="EMBL" id="PZQS01000013">
    <property type="protein sequence ID" value="PVD19542.1"/>
    <property type="molecule type" value="Genomic_DNA"/>
</dbReference>
<evidence type="ECO:0000313" key="13">
    <source>
        <dbReference type="EMBL" id="PVD19542.1"/>
    </source>
</evidence>
<evidence type="ECO:0000256" key="6">
    <source>
        <dbReference type="ARBA" id="ARBA00022968"/>
    </source>
</evidence>
<protein>
    <recommendedName>
        <fullName evidence="11">Polypeptide N-acetylgalactosaminyltransferase</fullName>
        <ecNumber evidence="11">2.4.1.-</ecNumber>
    </recommendedName>
    <alternativeName>
        <fullName evidence="11">Protein-UDP acetylgalactosaminyltransferase</fullName>
    </alternativeName>
</protein>
<keyword evidence="3 11" id="KW-0808">Transferase</keyword>
<dbReference type="EC" id="2.4.1.-" evidence="11"/>
<keyword evidence="11" id="KW-0328">Glycosyltransferase</keyword>
<evidence type="ECO:0000256" key="3">
    <source>
        <dbReference type="ARBA" id="ARBA00022679"/>
    </source>
</evidence>
<dbReference type="InterPro" id="IPR027791">
    <property type="entry name" value="Galactosyl_T_C"/>
</dbReference>
<dbReference type="OMA" id="GEAFHEM"/>
<evidence type="ECO:0000256" key="4">
    <source>
        <dbReference type="ARBA" id="ARBA00022692"/>
    </source>
</evidence>
<dbReference type="GO" id="GO:0004653">
    <property type="term" value="F:polypeptide N-acetylgalactosaminyltransferase activity"/>
    <property type="evidence" value="ECO:0007669"/>
    <property type="project" value="TreeGrafter"/>
</dbReference>
<dbReference type="CDD" id="cd02510">
    <property type="entry name" value="pp-GalNAc-T"/>
    <property type="match status" value="1"/>
</dbReference>
<evidence type="ECO:0000256" key="8">
    <source>
        <dbReference type="ARBA" id="ARBA00023034"/>
    </source>
</evidence>
<name>A0A2T7NEI8_POMCA</name>
<evidence type="ECO:0000313" key="14">
    <source>
        <dbReference type="Proteomes" id="UP000245119"/>
    </source>
</evidence>
<keyword evidence="6" id="KW-0735">Signal-anchor</keyword>
<dbReference type="InterPro" id="IPR029044">
    <property type="entry name" value="Nucleotide-diphossugar_trans"/>
</dbReference>
<dbReference type="PROSITE" id="PS50231">
    <property type="entry name" value="RICIN_B_LECTIN"/>
    <property type="match status" value="1"/>
</dbReference>
<dbReference type="PANTHER" id="PTHR11675:SF43">
    <property type="entry name" value="POLYPEPTIDE N-ACETYLGALACTOSAMINYLTRANSFERASE 1"/>
    <property type="match status" value="1"/>
</dbReference>
<organism evidence="13 14">
    <name type="scientific">Pomacea canaliculata</name>
    <name type="common">Golden apple snail</name>
    <dbReference type="NCBI Taxonomy" id="400727"/>
    <lineage>
        <taxon>Eukaryota</taxon>
        <taxon>Metazoa</taxon>
        <taxon>Spiralia</taxon>
        <taxon>Lophotrochozoa</taxon>
        <taxon>Mollusca</taxon>
        <taxon>Gastropoda</taxon>
        <taxon>Caenogastropoda</taxon>
        <taxon>Architaenioglossa</taxon>
        <taxon>Ampullarioidea</taxon>
        <taxon>Ampullariidae</taxon>
        <taxon>Pomacea</taxon>
    </lineage>
</organism>
<proteinExistence type="inferred from homology"/>
<evidence type="ECO:0000256" key="7">
    <source>
        <dbReference type="ARBA" id="ARBA00022989"/>
    </source>
</evidence>
<dbReference type="Proteomes" id="UP000245119">
    <property type="component" value="Linkage Group LG13"/>
</dbReference>
<dbReference type="Pfam" id="PF02709">
    <property type="entry name" value="Glyco_transf_7C"/>
    <property type="match status" value="1"/>
</dbReference>
<dbReference type="SUPFAM" id="SSF53448">
    <property type="entry name" value="Nucleotide-diphospho-sugar transferases"/>
    <property type="match status" value="1"/>
</dbReference>
<keyword evidence="14" id="KW-1185">Reference proteome</keyword>
<keyword evidence="7 11" id="KW-1133">Transmembrane helix</keyword>
<keyword evidence="4 11" id="KW-0812">Transmembrane</keyword>
<dbReference type="Pfam" id="PF00535">
    <property type="entry name" value="Glycos_transf_2"/>
    <property type="match status" value="1"/>
</dbReference>
<comment type="pathway">
    <text evidence="11">Protein modification; protein glycosylation.</text>
</comment>
<comment type="similarity">
    <text evidence="2 11">Belongs to the glycosyltransferase 2 family. GalNAc-T subfamily.</text>
</comment>
<dbReference type="GO" id="GO:0000139">
    <property type="term" value="C:Golgi membrane"/>
    <property type="evidence" value="ECO:0007669"/>
    <property type="project" value="UniProtKB-SubCell"/>
</dbReference>
<evidence type="ECO:0000256" key="2">
    <source>
        <dbReference type="ARBA" id="ARBA00005680"/>
    </source>
</evidence>
<dbReference type="PANTHER" id="PTHR11675">
    <property type="entry name" value="N-ACETYLGALACTOSAMINYLTRANSFERASE"/>
    <property type="match status" value="1"/>
</dbReference>
<dbReference type="AlphaFoldDB" id="A0A2T7NEI8"/>
<feature type="transmembrane region" description="Helical" evidence="11">
    <location>
        <begin position="7"/>
        <end position="27"/>
    </location>
</feature>
<comment type="caution">
    <text evidence="13">The sequence shown here is derived from an EMBL/GenBank/DDBJ whole genome shotgun (WGS) entry which is preliminary data.</text>
</comment>
<evidence type="ECO:0000259" key="12">
    <source>
        <dbReference type="SMART" id="SM00458"/>
    </source>
</evidence>
<dbReference type="InterPro" id="IPR035992">
    <property type="entry name" value="Ricin_B-like_lectins"/>
</dbReference>
<dbReference type="GO" id="GO:0006493">
    <property type="term" value="P:protein O-linked glycosylation"/>
    <property type="evidence" value="ECO:0007669"/>
    <property type="project" value="TreeGrafter"/>
</dbReference>
<feature type="domain" description="Ricin B lectin" evidence="12">
    <location>
        <begin position="466"/>
        <end position="585"/>
    </location>
</feature>
<evidence type="ECO:0000256" key="11">
    <source>
        <dbReference type="RuleBase" id="RU361242"/>
    </source>
</evidence>
<dbReference type="STRING" id="400727.A0A2T7NEI8"/>
<dbReference type="GO" id="GO:0030246">
    <property type="term" value="F:carbohydrate binding"/>
    <property type="evidence" value="ECO:0007669"/>
    <property type="project" value="UniProtKB-KW"/>
</dbReference>
<evidence type="ECO:0000256" key="1">
    <source>
        <dbReference type="ARBA" id="ARBA00004323"/>
    </source>
</evidence>
<keyword evidence="11" id="KW-0464">Manganese</keyword>
<evidence type="ECO:0000256" key="9">
    <source>
        <dbReference type="ARBA" id="ARBA00023136"/>
    </source>
</evidence>